<accession>A0A813E370</accession>
<keyword evidence="2" id="KW-1185">Reference proteome</keyword>
<dbReference type="AlphaFoldDB" id="A0A813E370"/>
<evidence type="ECO:0000313" key="1">
    <source>
        <dbReference type="EMBL" id="CAE8594368.1"/>
    </source>
</evidence>
<dbReference type="Proteomes" id="UP000654075">
    <property type="component" value="Unassembled WGS sequence"/>
</dbReference>
<organism evidence="1 2">
    <name type="scientific">Polarella glacialis</name>
    <name type="common">Dinoflagellate</name>
    <dbReference type="NCBI Taxonomy" id="89957"/>
    <lineage>
        <taxon>Eukaryota</taxon>
        <taxon>Sar</taxon>
        <taxon>Alveolata</taxon>
        <taxon>Dinophyceae</taxon>
        <taxon>Suessiales</taxon>
        <taxon>Suessiaceae</taxon>
        <taxon>Polarella</taxon>
    </lineage>
</organism>
<comment type="caution">
    <text evidence="1">The sequence shown here is derived from an EMBL/GenBank/DDBJ whole genome shotgun (WGS) entry which is preliminary data.</text>
</comment>
<proteinExistence type="predicted"/>
<name>A0A813E370_POLGL</name>
<dbReference type="EMBL" id="CAJNNV010006992">
    <property type="protein sequence ID" value="CAE8594368.1"/>
    <property type="molecule type" value="Genomic_DNA"/>
</dbReference>
<reference evidence="1" key="1">
    <citation type="submission" date="2021-02" db="EMBL/GenBank/DDBJ databases">
        <authorList>
            <person name="Dougan E. K."/>
            <person name="Rhodes N."/>
            <person name="Thang M."/>
            <person name="Chan C."/>
        </authorList>
    </citation>
    <scope>NUCLEOTIDE SEQUENCE</scope>
</reference>
<evidence type="ECO:0000313" key="2">
    <source>
        <dbReference type="Proteomes" id="UP000654075"/>
    </source>
</evidence>
<sequence length="103" mass="11806">MQQVRCQCPLLQEINLERGHAACGMISQDPRGRQNMTKAVSWRRGCCWHLRFMLQKVLQHQRPQSGQIDDEEDAISTSQCSMFDAVRLLQRSAAAEFVDVSRS</sequence>
<protein>
    <submittedName>
        <fullName evidence="1">Uncharacterized protein</fullName>
    </submittedName>
</protein>
<gene>
    <name evidence="1" type="ORF">PGLA1383_LOCUS12924</name>
</gene>